<evidence type="ECO:0000313" key="2">
    <source>
        <dbReference type="EMBL" id="OPX43919.1"/>
    </source>
</evidence>
<dbReference type="Pfam" id="PF00148">
    <property type="entry name" value="Oxidored_nitro"/>
    <property type="match status" value="1"/>
</dbReference>
<name>A0A1V4SJ48_RUMHU</name>
<dbReference type="RefSeq" id="WP_080064596.1">
    <property type="nucleotide sequence ID" value="NZ_MZGX01000013.1"/>
</dbReference>
<dbReference type="InterPro" id="IPR049939">
    <property type="entry name" value="NifE-like"/>
</dbReference>
<dbReference type="STRING" id="48256.CLHUN_21620"/>
<proteinExistence type="predicted"/>
<dbReference type="AlphaFoldDB" id="A0A1V4SJ48"/>
<keyword evidence="3" id="KW-1185">Reference proteome</keyword>
<dbReference type="SUPFAM" id="SSF53807">
    <property type="entry name" value="Helical backbone' metal receptor"/>
    <property type="match status" value="1"/>
</dbReference>
<gene>
    <name evidence="2" type="primary">bchB_2</name>
    <name evidence="2" type="ORF">CLHUN_21620</name>
</gene>
<dbReference type="GO" id="GO:0016491">
    <property type="term" value="F:oxidoreductase activity"/>
    <property type="evidence" value="ECO:0007669"/>
    <property type="project" value="UniProtKB-KW"/>
</dbReference>
<organism evidence="2 3">
    <name type="scientific">Ruminiclostridium hungatei</name>
    <name type="common">Clostridium hungatei</name>
    <dbReference type="NCBI Taxonomy" id="48256"/>
    <lineage>
        <taxon>Bacteria</taxon>
        <taxon>Bacillati</taxon>
        <taxon>Bacillota</taxon>
        <taxon>Clostridia</taxon>
        <taxon>Eubacteriales</taxon>
        <taxon>Oscillospiraceae</taxon>
        <taxon>Ruminiclostridium</taxon>
    </lineage>
</organism>
<evidence type="ECO:0000313" key="3">
    <source>
        <dbReference type="Proteomes" id="UP000191554"/>
    </source>
</evidence>
<dbReference type="Proteomes" id="UP000191554">
    <property type="component" value="Unassembled WGS sequence"/>
</dbReference>
<evidence type="ECO:0000259" key="1">
    <source>
        <dbReference type="Pfam" id="PF00148"/>
    </source>
</evidence>
<dbReference type="Gene3D" id="3.40.50.1980">
    <property type="entry name" value="Nitrogenase molybdenum iron protein domain"/>
    <property type="match status" value="2"/>
</dbReference>
<dbReference type="EC" id="1.3.7.7" evidence="2"/>
<keyword evidence="2" id="KW-0560">Oxidoreductase</keyword>
<comment type="caution">
    <text evidence="2">The sequence shown here is derived from an EMBL/GenBank/DDBJ whole genome shotgun (WGS) entry which is preliminary data.</text>
</comment>
<dbReference type="PANTHER" id="PTHR42956:SF1">
    <property type="entry name" value="NITROGENASE IRON-MOLYBDENUM COFACTOR BIOSYNTHESIS PROTEIN NIFE"/>
    <property type="match status" value="1"/>
</dbReference>
<reference evidence="2 3" key="1">
    <citation type="submission" date="2017-03" db="EMBL/GenBank/DDBJ databases">
        <title>Genome sequence of Clostridium hungatei DSM 14427.</title>
        <authorList>
            <person name="Poehlein A."/>
            <person name="Daniel R."/>
        </authorList>
    </citation>
    <scope>NUCLEOTIDE SEQUENCE [LARGE SCALE GENOMIC DNA]</scope>
    <source>
        <strain evidence="2 3">DSM 14427</strain>
    </source>
</reference>
<accession>A0A1V4SJ48</accession>
<protein>
    <submittedName>
        <fullName evidence="2">Light-independent protochlorophyllide reductase subunit B</fullName>
        <ecNumber evidence="2">1.3.7.7</ecNumber>
    </submittedName>
</protein>
<dbReference type="InterPro" id="IPR000510">
    <property type="entry name" value="Nase/OxRdtase_comp1"/>
</dbReference>
<sequence length="449" mass="51237">MIDTEIKGKTTKLSALVKGIKSDSLNIRDCVDMHQFCAFWGAFDILNYFNDVVILVHGPSGCLGNRRYLPAMGYHNECDNKPHLSTSFTNKEVVFGGEKKLIDSLMEVDKQYKSKIIAVITNCCADIIGDDVEGCIEGLPEDLRKKVIYLNTGGYSGKSYRRGTEMAFKLLTKSLPSKKYEESANSESKMVNVFLRRWIGGQTKQEEITEIKRMLQIIGVEVNQLFDQGMSIEDFYKMQKAQLNVAACLFFGMGLFDELKNKFNVAYSESTYPLGLFATKKWLNEIITSLNLNVNIDELQEVKELERKRKELISQIGKGRHCIIWTQTGERMIALTKLAYELEMDPIVVGVEPAIVKDKFPIFEKEVLEDGFDVKVFVTKYIEDVQDLIEYLGDPIIFCNNNYYPGRTVFKYKLAQNPIYGFNGTRKLYQAMHDSINNKSSKYSLFVEG</sequence>
<feature type="domain" description="Nitrogenase/oxidoreductase component 1" evidence="1">
    <location>
        <begin position="37"/>
        <end position="434"/>
    </location>
</feature>
<dbReference type="OrthoDB" id="9767044at2"/>
<dbReference type="PANTHER" id="PTHR42956">
    <property type="entry name" value="NITROGENASE IRON-MOLYBDENUM COFACTOR BIOSYNTHESIS PROTEIN NIFE"/>
    <property type="match status" value="1"/>
</dbReference>
<dbReference type="EMBL" id="MZGX01000013">
    <property type="protein sequence ID" value="OPX43919.1"/>
    <property type="molecule type" value="Genomic_DNA"/>
</dbReference>